<dbReference type="Pfam" id="PF02163">
    <property type="entry name" value="Peptidase_M50"/>
    <property type="match status" value="1"/>
</dbReference>
<dbReference type="AlphaFoldDB" id="A0A372IUD0"/>
<dbReference type="CDD" id="cd06163">
    <property type="entry name" value="S2P-M50_PDZ_RseP-like"/>
    <property type="match status" value="1"/>
</dbReference>
<dbReference type="PANTHER" id="PTHR42837">
    <property type="entry name" value="REGULATOR OF SIGMA-E PROTEASE RSEP"/>
    <property type="match status" value="1"/>
</dbReference>
<dbReference type="GO" id="GO:0016020">
    <property type="term" value="C:membrane"/>
    <property type="evidence" value="ECO:0007669"/>
    <property type="project" value="UniProtKB-SubCell"/>
</dbReference>
<keyword evidence="6 11" id="KW-0378">Hydrolase</keyword>
<organism evidence="13 14">
    <name type="scientific">Paracidobacterium acidisoli</name>
    <dbReference type="NCBI Taxonomy" id="2303751"/>
    <lineage>
        <taxon>Bacteria</taxon>
        <taxon>Pseudomonadati</taxon>
        <taxon>Acidobacteriota</taxon>
        <taxon>Terriglobia</taxon>
        <taxon>Terriglobales</taxon>
        <taxon>Acidobacteriaceae</taxon>
        <taxon>Paracidobacterium</taxon>
    </lineage>
</organism>
<evidence type="ECO:0000313" key="13">
    <source>
        <dbReference type="EMBL" id="RFU18542.1"/>
    </source>
</evidence>
<dbReference type="SUPFAM" id="SSF50156">
    <property type="entry name" value="PDZ domain-like"/>
    <property type="match status" value="2"/>
</dbReference>
<evidence type="ECO:0000256" key="3">
    <source>
        <dbReference type="ARBA" id="ARBA00007931"/>
    </source>
</evidence>
<dbReference type="GO" id="GO:0004222">
    <property type="term" value="F:metalloendopeptidase activity"/>
    <property type="evidence" value="ECO:0007669"/>
    <property type="project" value="InterPro"/>
</dbReference>
<name>A0A372IUD0_9BACT</name>
<dbReference type="InterPro" id="IPR008915">
    <property type="entry name" value="Peptidase_M50"/>
</dbReference>
<dbReference type="OrthoDB" id="9782003at2"/>
<evidence type="ECO:0000256" key="4">
    <source>
        <dbReference type="ARBA" id="ARBA00022670"/>
    </source>
</evidence>
<feature type="domain" description="PDZ" evidence="12">
    <location>
        <begin position="211"/>
        <end position="273"/>
    </location>
</feature>
<evidence type="ECO:0000256" key="5">
    <source>
        <dbReference type="ARBA" id="ARBA00022692"/>
    </source>
</evidence>
<keyword evidence="9 11" id="KW-0482">Metalloprotease</keyword>
<dbReference type="CDD" id="cd23081">
    <property type="entry name" value="cpPDZ_EcRseP-like"/>
    <property type="match status" value="1"/>
</dbReference>
<dbReference type="PROSITE" id="PS50106">
    <property type="entry name" value="PDZ"/>
    <property type="match status" value="1"/>
</dbReference>
<keyword evidence="8 11" id="KW-1133">Transmembrane helix</keyword>
<dbReference type="InterPro" id="IPR004387">
    <property type="entry name" value="Pept_M50_Zn"/>
</dbReference>
<evidence type="ECO:0000256" key="11">
    <source>
        <dbReference type="RuleBase" id="RU362031"/>
    </source>
</evidence>
<comment type="similarity">
    <text evidence="3 11">Belongs to the peptidase M50B family.</text>
</comment>
<evidence type="ECO:0000256" key="7">
    <source>
        <dbReference type="ARBA" id="ARBA00022833"/>
    </source>
</evidence>
<protein>
    <recommendedName>
        <fullName evidence="11">Zinc metalloprotease</fullName>
        <ecNumber evidence="11">3.4.24.-</ecNumber>
    </recommendedName>
</protein>
<dbReference type="Proteomes" id="UP000264702">
    <property type="component" value="Unassembled WGS sequence"/>
</dbReference>
<comment type="cofactor">
    <cofactor evidence="1 11">
        <name>Zn(2+)</name>
        <dbReference type="ChEBI" id="CHEBI:29105"/>
    </cofactor>
</comment>
<keyword evidence="4 13" id="KW-0645">Protease</keyword>
<evidence type="ECO:0000256" key="2">
    <source>
        <dbReference type="ARBA" id="ARBA00004141"/>
    </source>
</evidence>
<evidence type="ECO:0000256" key="9">
    <source>
        <dbReference type="ARBA" id="ARBA00023049"/>
    </source>
</evidence>
<keyword evidence="5 11" id="KW-0812">Transmembrane</keyword>
<dbReference type="Pfam" id="PF17820">
    <property type="entry name" value="PDZ_6"/>
    <property type="match status" value="1"/>
</dbReference>
<dbReference type="InterPro" id="IPR036034">
    <property type="entry name" value="PDZ_sf"/>
</dbReference>
<dbReference type="SMART" id="SM00228">
    <property type="entry name" value="PDZ"/>
    <property type="match status" value="2"/>
</dbReference>
<keyword evidence="10 11" id="KW-0472">Membrane</keyword>
<evidence type="ECO:0000256" key="8">
    <source>
        <dbReference type="ARBA" id="ARBA00022989"/>
    </source>
</evidence>
<dbReference type="GO" id="GO:0006508">
    <property type="term" value="P:proteolysis"/>
    <property type="evidence" value="ECO:0007669"/>
    <property type="project" value="UniProtKB-KW"/>
</dbReference>
<dbReference type="GO" id="GO:0046872">
    <property type="term" value="F:metal ion binding"/>
    <property type="evidence" value="ECO:0007669"/>
    <property type="project" value="UniProtKB-KW"/>
</dbReference>
<reference evidence="13 14" key="1">
    <citation type="submission" date="2018-08" db="EMBL/GenBank/DDBJ databases">
        <title>Acidipila sp. 4G-K13, an acidobacterium isolated from forest soil.</title>
        <authorList>
            <person name="Gao Z.-H."/>
            <person name="Qiu L.-H."/>
        </authorList>
    </citation>
    <scope>NUCLEOTIDE SEQUENCE [LARGE SCALE GENOMIC DNA]</scope>
    <source>
        <strain evidence="13 14">4G-K13</strain>
    </source>
</reference>
<keyword evidence="7 11" id="KW-0862">Zinc</keyword>
<evidence type="ECO:0000259" key="12">
    <source>
        <dbReference type="PROSITE" id="PS50106"/>
    </source>
</evidence>
<keyword evidence="11" id="KW-0479">Metal-binding</keyword>
<dbReference type="EMBL" id="QVQT01000001">
    <property type="protein sequence ID" value="RFU18542.1"/>
    <property type="molecule type" value="Genomic_DNA"/>
</dbReference>
<dbReference type="Gene3D" id="2.30.42.10">
    <property type="match status" value="2"/>
</dbReference>
<sequence>MPFALTATVSMLIVLGVMVLVHEFGHFAVAKLCGVRVEVFSIGFGTRLFGFRRGDTDYRVSLLPLGGYVKMAGELGGDGTMPVSTAANPPGIMMRDSGDLNAHPRWQRILIGLAGPAANFVLAFVLMAGLYMMHNEVEVYLSNPAVMDFVPQDSAAAKAGLTSGDRIVRFDSDHNPTWEKVRVRAALDANTTVPVTVERTVNGQTTQFSTMLFLADPSKGQDFEIESLGLLPQEQPGPLLIHDVTPGYPAEKAGLKAGDGIVSINGQTIHSVSAVMAYLQQAGSKPVNLVIDRDGKILPVTTTPIEGDDGAGHMGYRLGFHPVAPPFRVEQLPLPEAVKQSVTYNVHYSGYIFEVLQRLLTHRSDIQQLSGPIGIARETGEAVTMKGWQPIIGLTALISLNLGIMNLLPIPILDGGMILLLLIEGTLRRDLKQEFKERVYQVAFVMLILFFAFIMFNDVSKLNLFSKLKP</sequence>
<evidence type="ECO:0000256" key="6">
    <source>
        <dbReference type="ARBA" id="ARBA00022801"/>
    </source>
</evidence>
<dbReference type="PANTHER" id="PTHR42837:SF2">
    <property type="entry name" value="MEMBRANE METALLOPROTEASE ARASP2, CHLOROPLASTIC-RELATED"/>
    <property type="match status" value="1"/>
</dbReference>
<dbReference type="InterPro" id="IPR001478">
    <property type="entry name" value="PDZ"/>
</dbReference>
<dbReference type="EC" id="3.4.24.-" evidence="11"/>
<evidence type="ECO:0000256" key="10">
    <source>
        <dbReference type="ARBA" id="ARBA00023136"/>
    </source>
</evidence>
<dbReference type="InterPro" id="IPR041489">
    <property type="entry name" value="PDZ_6"/>
</dbReference>
<feature type="transmembrane region" description="Helical" evidence="11">
    <location>
        <begin position="410"/>
        <end position="427"/>
    </location>
</feature>
<dbReference type="RefSeq" id="WP_117297837.1">
    <property type="nucleotide sequence ID" value="NZ_QVQT02000001.1"/>
</dbReference>
<comment type="caution">
    <text evidence="13">The sequence shown here is derived from an EMBL/GenBank/DDBJ whole genome shotgun (WGS) entry which is preliminary data.</text>
</comment>
<accession>A0A372IUD0</accession>
<comment type="subcellular location">
    <subcellularLocation>
        <location evidence="2">Membrane</location>
        <topology evidence="2">Multi-pass membrane protein</topology>
    </subcellularLocation>
</comment>
<keyword evidence="14" id="KW-1185">Reference proteome</keyword>
<feature type="transmembrane region" description="Helical" evidence="11">
    <location>
        <begin position="109"/>
        <end position="132"/>
    </location>
</feature>
<dbReference type="NCBIfam" id="TIGR00054">
    <property type="entry name" value="RIP metalloprotease RseP"/>
    <property type="match status" value="1"/>
</dbReference>
<evidence type="ECO:0000313" key="14">
    <source>
        <dbReference type="Proteomes" id="UP000264702"/>
    </source>
</evidence>
<feature type="transmembrane region" description="Helical" evidence="11">
    <location>
        <begin position="439"/>
        <end position="456"/>
    </location>
</feature>
<proteinExistence type="inferred from homology"/>
<gene>
    <name evidence="13" type="primary">rseP</name>
    <name evidence="13" type="ORF">D0Y96_03050</name>
</gene>
<evidence type="ECO:0000256" key="1">
    <source>
        <dbReference type="ARBA" id="ARBA00001947"/>
    </source>
</evidence>